<sequence>MVRILLGSFGAEFSRARYAIWAAKNAKNLSFLGPLVFTGLVSVIATSLVQEVFHPMSPICPDLYAAVAPVLLFSSNAVYSTKGMLKQFRYDDYIVASITLNCDLLKPVAVILPVLHVVVSVSRSLS</sequence>
<dbReference type="Pfam" id="PF01027">
    <property type="entry name" value="Bax1-I"/>
    <property type="match status" value="1"/>
</dbReference>
<dbReference type="GO" id="GO:0016020">
    <property type="term" value="C:membrane"/>
    <property type="evidence" value="ECO:0007669"/>
    <property type="project" value="UniProtKB-SubCell"/>
</dbReference>
<organism evidence="6 7">
    <name type="scientific">Parasponia andersonii</name>
    <name type="common">Sponia andersonii</name>
    <dbReference type="NCBI Taxonomy" id="3476"/>
    <lineage>
        <taxon>Eukaryota</taxon>
        <taxon>Viridiplantae</taxon>
        <taxon>Streptophyta</taxon>
        <taxon>Embryophyta</taxon>
        <taxon>Tracheophyta</taxon>
        <taxon>Spermatophyta</taxon>
        <taxon>Magnoliopsida</taxon>
        <taxon>eudicotyledons</taxon>
        <taxon>Gunneridae</taxon>
        <taxon>Pentapetalae</taxon>
        <taxon>rosids</taxon>
        <taxon>fabids</taxon>
        <taxon>Rosales</taxon>
        <taxon>Cannabaceae</taxon>
        <taxon>Parasponia</taxon>
    </lineage>
</organism>
<keyword evidence="7" id="KW-1185">Reference proteome</keyword>
<reference evidence="7" key="1">
    <citation type="submission" date="2016-06" db="EMBL/GenBank/DDBJ databases">
        <title>Parallel loss of symbiosis genes in relatives of nitrogen-fixing non-legume Parasponia.</title>
        <authorList>
            <person name="Van Velzen R."/>
            <person name="Holmer R."/>
            <person name="Bu F."/>
            <person name="Rutten L."/>
            <person name="Van Zeijl A."/>
            <person name="Liu W."/>
            <person name="Santuari L."/>
            <person name="Cao Q."/>
            <person name="Sharma T."/>
            <person name="Shen D."/>
            <person name="Roswanjaya Y."/>
            <person name="Wardhani T."/>
            <person name="Kalhor M.S."/>
            <person name="Jansen J."/>
            <person name="Van den Hoogen J."/>
            <person name="Gungor B."/>
            <person name="Hartog M."/>
            <person name="Hontelez J."/>
            <person name="Verver J."/>
            <person name="Yang W.-C."/>
            <person name="Schijlen E."/>
            <person name="Repin R."/>
            <person name="Schilthuizen M."/>
            <person name="Schranz E."/>
            <person name="Heidstra R."/>
            <person name="Miyata K."/>
            <person name="Fedorova E."/>
            <person name="Kohlen W."/>
            <person name="Bisseling T."/>
            <person name="Smit S."/>
            <person name="Geurts R."/>
        </authorList>
    </citation>
    <scope>NUCLEOTIDE SEQUENCE [LARGE SCALE GENOMIC DNA]</scope>
    <source>
        <strain evidence="7">cv. WU1-14</strain>
    </source>
</reference>
<gene>
    <name evidence="6" type="ORF">PanWU01x14_006690</name>
</gene>
<name>A0A2P5E3W5_PARAD</name>
<evidence type="ECO:0000256" key="5">
    <source>
        <dbReference type="SAM" id="Phobius"/>
    </source>
</evidence>
<accession>A0A2P5E3W5</accession>
<dbReference type="AlphaFoldDB" id="A0A2P5E3W5"/>
<evidence type="ECO:0000256" key="4">
    <source>
        <dbReference type="ARBA" id="ARBA00023136"/>
    </source>
</evidence>
<proteinExistence type="predicted"/>
<evidence type="ECO:0000256" key="2">
    <source>
        <dbReference type="ARBA" id="ARBA00022692"/>
    </source>
</evidence>
<evidence type="ECO:0000313" key="7">
    <source>
        <dbReference type="Proteomes" id="UP000237105"/>
    </source>
</evidence>
<feature type="transmembrane region" description="Helical" evidence="5">
    <location>
        <begin position="29"/>
        <end position="49"/>
    </location>
</feature>
<protein>
    <submittedName>
        <fullName evidence="6">Bax inhibitor 1-related</fullName>
    </submittedName>
</protein>
<evidence type="ECO:0000313" key="6">
    <source>
        <dbReference type="EMBL" id="PON80219.1"/>
    </source>
</evidence>
<dbReference type="Proteomes" id="UP000237105">
    <property type="component" value="Unassembled WGS sequence"/>
</dbReference>
<evidence type="ECO:0000256" key="1">
    <source>
        <dbReference type="ARBA" id="ARBA00004141"/>
    </source>
</evidence>
<dbReference type="STRING" id="3476.A0A2P5E3W5"/>
<evidence type="ECO:0000256" key="3">
    <source>
        <dbReference type="ARBA" id="ARBA00022989"/>
    </source>
</evidence>
<keyword evidence="4 5" id="KW-0472">Membrane</keyword>
<comment type="subcellular location">
    <subcellularLocation>
        <location evidence="1">Membrane</location>
        <topology evidence="1">Multi-pass membrane protein</topology>
    </subcellularLocation>
</comment>
<dbReference type="OrthoDB" id="7933078at2759"/>
<dbReference type="EMBL" id="JXTB01000002">
    <property type="protein sequence ID" value="PON80219.1"/>
    <property type="molecule type" value="Genomic_DNA"/>
</dbReference>
<feature type="transmembrane region" description="Helical" evidence="5">
    <location>
        <begin position="61"/>
        <end position="79"/>
    </location>
</feature>
<keyword evidence="2 5" id="KW-0812">Transmembrane</keyword>
<keyword evidence="3 5" id="KW-1133">Transmembrane helix</keyword>
<comment type="caution">
    <text evidence="6">The sequence shown here is derived from an EMBL/GenBank/DDBJ whole genome shotgun (WGS) entry which is preliminary data.</text>
</comment>
<dbReference type="InterPro" id="IPR006214">
    <property type="entry name" value="Bax_inhibitor_1-related"/>
</dbReference>